<dbReference type="KEGG" id="csb:CLSA_c39570"/>
<keyword evidence="16" id="KW-1185">Reference proteome</keyword>
<evidence type="ECO:0000256" key="10">
    <source>
        <dbReference type="ARBA" id="ARBA00030264"/>
    </source>
</evidence>
<comment type="catalytic activity">
    <reaction evidence="13">
        <text>5-[(5-phospho-1-deoxy-D-ribulos-1-ylimino)methylamino]-1-(5-phospho-beta-D-ribosyl)imidazole-4-carboxamide + L-glutamine = D-erythro-1-(imidazol-4-yl)glycerol 3-phosphate + 5-amino-1-(5-phospho-beta-D-ribosyl)imidazole-4-carboxamide + L-glutamate + H(+)</text>
        <dbReference type="Rhea" id="RHEA:24793"/>
        <dbReference type="ChEBI" id="CHEBI:15378"/>
        <dbReference type="ChEBI" id="CHEBI:29985"/>
        <dbReference type="ChEBI" id="CHEBI:58278"/>
        <dbReference type="ChEBI" id="CHEBI:58359"/>
        <dbReference type="ChEBI" id="CHEBI:58475"/>
        <dbReference type="ChEBI" id="CHEBI:58525"/>
        <dbReference type="EC" id="4.3.2.10"/>
    </reaction>
</comment>
<evidence type="ECO:0000313" key="15">
    <source>
        <dbReference type="EMBL" id="AGX44917.1"/>
    </source>
</evidence>
<evidence type="ECO:0000256" key="8">
    <source>
        <dbReference type="ARBA" id="ARBA00023239"/>
    </source>
</evidence>
<proteinExistence type="inferred from homology"/>
<dbReference type="CDD" id="cd04731">
    <property type="entry name" value="HisF"/>
    <property type="match status" value="1"/>
</dbReference>
<accession>U5MZJ5</accession>
<evidence type="ECO:0000256" key="9">
    <source>
        <dbReference type="ARBA" id="ARBA00025475"/>
    </source>
</evidence>
<evidence type="ECO:0000256" key="11">
    <source>
        <dbReference type="ARBA" id="ARBA00031409"/>
    </source>
</evidence>
<dbReference type="GeneID" id="62368394"/>
<keyword evidence="8 15" id="KW-0456">Lyase</keyword>
<evidence type="ECO:0000256" key="12">
    <source>
        <dbReference type="ARBA" id="ARBA00032401"/>
    </source>
</evidence>
<dbReference type="SUPFAM" id="SSF51366">
    <property type="entry name" value="Ribulose-phoshate binding barrel"/>
    <property type="match status" value="1"/>
</dbReference>
<dbReference type="InterPro" id="IPR004651">
    <property type="entry name" value="HisF"/>
</dbReference>
<sequence>MLKKRLIPVLLLKDGLLVRSENFSIHQIIGNPIHEVERFNEWNVDELIYLDISDRDSDYNQRLDTKVKKQNDILDIIEQISKTCFMPLSFGGRIRTIDDIRERIKRGADKVVINTAAFETPELITKAAEMFGSQCIVISVDVRKKSDGNYEVFYDHGRRSTGLNPVDCVKKMEELGAGEIFLHAIDRDGMAEGYDIDLIELVCKSTKLPVIACGGVGRMEDYAPAIIKGGASAVAAANIFHFSELTDRRGKRALKRAGVNVRL</sequence>
<comment type="function">
    <text evidence="9">IGPS catalyzes the conversion of PRFAR and glutamine to IGP, AICAR and glutamate. The HisF subunit catalyzes the cyclization activity that produces IGP and AICAR from PRFAR using the ammonia provided by the HisH subunit.</text>
</comment>
<comment type="subunit">
    <text evidence="3">Heterodimer of HisH and HisF.</text>
</comment>
<dbReference type="PANTHER" id="PTHR21235:SF2">
    <property type="entry name" value="IMIDAZOLE GLYCEROL PHOSPHATE SYNTHASE HISHF"/>
    <property type="match status" value="1"/>
</dbReference>
<dbReference type="RefSeq" id="WP_022749250.1">
    <property type="nucleotide sequence ID" value="NC_022571.1"/>
</dbReference>
<dbReference type="PATRIC" id="fig|1345695.10.peg.2786"/>
<dbReference type="EMBL" id="CP006721">
    <property type="protein sequence ID" value="AGX44917.1"/>
    <property type="molecule type" value="Genomic_DNA"/>
</dbReference>
<dbReference type="eggNOG" id="COG0107">
    <property type="taxonomic scope" value="Bacteria"/>
</dbReference>
<reference evidence="15 16" key="1">
    <citation type="journal article" date="2013" name="Genome Announc.">
        <title>Complete Genome Sequence of the Solvent Producer Clostridium saccharobutylicum NCP262 (DSM 13864).</title>
        <authorList>
            <person name="Poehlein A."/>
            <person name="Hartwich K."/>
            <person name="Krabben P."/>
            <person name="Ehrenreich A."/>
            <person name="Liebl W."/>
            <person name="Durre P."/>
            <person name="Gottschalk G."/>
            <person name="Daniel R."/>
        </authorList>
    </citation>
    <scope>NUCLEOTIDE SEQUENCE [LARGE SCALE GENOMIC DNA]</scope>
    <source>
        <strain evidence="15">DSM 13864</strain>
    </source>
</reference>
<protein>
    <recommendedName>
        <fullName evidence="5">Imidazole glycerol phosphate synthase subunit HisF</fullName>
        <ecNumber evidence="4">4.3.2.10</ecNumber>
    </recommendedName>
    <alternativeName>
        <fullName evidence="10">IGP synthase cyclase subunit</fullName>
    </alternativeName>
    <alternativeName>
        <fullName evidence="11">IGP synthase subunit HisF</fullName>
    </alternativeName>
    <alternativeName>
        <fullName evidence="12">ImGP synthase subunit HisF</fullName>
    </alternativeName>
</protein>
<dbReference type="AlphaFoldDB" id="U5MZJ5"/>
<dbReference type="PANTHER" id="PTHR21235">
    <property type="entry name" value="IMIDAZOLE GLYCEROL PHOSPHATE SYNTHASE SUBUNIT HISF/H IGP SYNTHASE SUBUNIT HISF/H"/>
    <property type="match status" value="1"/>
</dbReference>
<evidence type="ECO:0000256" key="14">
    <source>
        <dbReference type="RuleBase" id="RU003657"/>
    </source>
</evidence>
<dbReference type="Gene3D" id="3.20.20.70">
    <property type="entry name" value="Aldolase class I"/>
    <property type="match status" value="1"/>
</dbReference>
<gene>
    <name evidence="15" type="primary">hisF2</name>
    <name evidence="15" type="ORF">CLSA_c39570</name>
</gene>
<dbReference type="GO" id="GO:0016829">
    <property type="term" value="F:lyase activity"/>
    <property type="evidence" value="ECO:0007669"/>
    <property type="project" value="UniProtKB-KW"/>
</dbReference>
<evidence type="ECO:0000256" key="5">
    <source>
        <dbReference type="ARBA" id="ARBA00016318"/>
    </source>
</evidence>
<comment type="pathway">
    <text evidence="1">Amino-acid biosynthesis; L-histidine biosynthesis; L-histidine from 5-phospho-alpha-D-ribose 1-diphosphate: step 5/9.</text>
</comment>
<dbReference type="GO" id="GO:0000107">
    <property type="term" value="F:imidazoleglycerol-phosphate synthase activity"/>
    <property type="evidence" value="ECO:0007669"/>
    <property type="project" value="InterPro"/>
</dbReference>
<dbReference type="InterPro" id="IPR011060">
    <property type="entry name" value="RibuloseP-bd_barrel"/>
</dbReference>
<comment type="similarity">
    <text evidence="2 14">Belongs to the HisA/HisF family.</text>
</comment>
<evidence type="ECO:0000256" key="4">
    <source>
        <dbReference type="ARBA" id="ARBA00012809"/>
    </source>
</evidence>
<name>U5MZJ5_CLOSA</name>
<evidence type="ECO:0000313" key="16">
    <source>
        <dbReference type="Proteomes" id="UP000017118"/>
    </source>
</evidence>
<evidence type="ECO:0000256" key="2">
    <source>
        <dbReference type="ARBA" id="ARBA00009667"/>
    </source>
</evidence>
<dbReference type="HOGENOM" id="CLU_048577_4_0_9"/>
<keyword evidence="6 14" id="KW-0028">Amino-acid biosynthesis</keyword>
<dbReference type="Proteomes" id="UP000017118">
    <property type="component" value="Chromosome"/>
</dbReference>
<organism evidence="15 16">
    <name type="scientific">Clostridium saccharobutylicum DSM 13864</name>
    <dbReference type="NCBI Taxonomy" id="1345695"/>
    <lineage>
        <taxon>Bacteria</taxon>
        <taxon>Bacillati</taxon>
        <taxon>Bacillota</taxon>
        <taxon>Clostridia</taxon>
        <taxon>Eubacteriales</taxon>
        <taxon>Clostridiaceae</taxon>
        <taxon>Clostridium</taxon>
    </lineage>
</organism>
<dbReference type="Pfam" id="PF00977">
    <property type="entry name" value="His_biosynth"/>
    <property type="match status" value="1"/>
</dbReference>
<evidence type="ECO:0000256" key="3">
    <source>
        <dbReference type="ARBA" id="ARBA00011152"/>
    </source>
</evidence>
<evidence type="ECO:0000256" key="7">
    <source>
        <dbReference type="ARBA" id="ARBA00023102"/>
    </source>
</evidence>
<keyword evidence="7 14" id="KW-0368">Histidine biosynthesis</keyword>
<dbReference type="GO" id="GO:0000105">
    <property type="term" value="P:L-histidine biosynthetic process"/>
    <property type="evidence" value="ECO:0007669"/>
    <property type="project" value="UniProtKB-UniPathway"/>
</dbReference>
<dbReference type="UniPathway" id="UPA00031">
    <property type="reaction ID" value="UER00010"/>
</dbReference>
<evidence type="ECO:0000256" key="1">
    <source>
        <dbReference type="ARBA" id="ARBA00005091"/>
    </source>
</evidence>
<evidence type="ECO:0000256" key="13">
    <source>
        <dbReference type="ARBA" id="ARBA00047838"/>
    </source>
</evidence>
<dbReference type="InterPro" id="IPR050064">
    <property type="entry name" value="IGPS_HisA/HisF"/>
</dbReference>
<dbReference type="InterPro" id="IPR013785">
    <property type="entry name" value="Aldolase_TIM"/>
</dbReference>
<dbReference type="EC" id="4.3.2.10" evidence="4"/>
<dbReference type="InterPro" id="IPR006062">
    <property type="entry name" value="His_biosynth"/>
</dbReference>
<evidence type="ECO:0000256" key="6">
    <source>
        <dbReference type="ARBA" id="ARBA00022605"/>
    </source>
</evidence>